<proteinExistence type="predicted"/>
<dbReference type="AlphaFoldDB" id="A0A9N9JQ87"/>
<keyword evidence="3" id="KW-1185">Reference proteome</keyword>
<dbReference type="OrthoDB" id="2485317at2759"/>
<evidence type="ECO:0000313" key="3">
    <source>
        <dbReference type="Proteomes" id="UP000789405"/>
    </source>
</evidence>
<protein>
    <submittedName>
        <fullName evidence="2">8300_t:CDS:1</fullName>
    </submittedName>
</protein>
<gene>
    <name evidence="2" type="ORF">DERYTH_LOCUS21400</name>
</gene>
<dbReference type="EMBL" id="CAJVPY010027213">
    <property type="protein sequence ID" value="CAG8790859.1"/>
    <property type="molecule type" value="Genomic_DNA"/>
</dbReference>
<feature type="non-terminal residue" evidence="2">
    <location>
        <position position="50"/>
    </location>
</feature>
<reference evidence="2" key="1">
    <citation type="submission" date="2021-06" db="EMBL/GenBank/DDBJ databases">
        <authorList>
            <person name="Kallberg Y."/>
            <person name="Tangrot J."/>
            <person name="Rosling A."/>
        </authorList>
    </citation>
    <scope>NUCLEOTIDE SEQUENCE</scope>
    <source>
        <strain evidence="2">MA453B</strain>
    </source>
</reference>
<name>A0A9N9JQ87_9GLOM</name>
<feature type="region of interest" description="Disordered" evidence="1">
    <location>
        <begin position="21"/>
        <end position="50"/>
    </location>
</feature>
<accession>A0A9N9JQ87</accession>
<comment type="caution">
    <text evidence="2">The sequence shown here is derived from an EMBL/GenBank/DDBJ whole genome shotgun (WGS) entry which is preliminary data.</text>
</comment>
<organism evidence="2 3">
    <name type="scientific">Dentiscutata erythropus</name>
    <dbReference type="NCBI Taxonomy" id="1348616"/>
    <lineage>
        <taxon>Eukaryota</taxon>
        <taxon>Fungi</taxon>
        <taxon>Fungi incertae sedis</taxon>
        <taxon>Mucoromycota</taxon>
        <taxon>Glomeromycotina</taxon>
        <taxon>Glomeromycetes</taxon>
        <taxon>Diversisporales</taxon>
        <taxon>Gigasporaceae</taxon>
        <taxon>Dentiscutata</taxon>
    </lineage>
</organism>
<sequence length="50" mass="5575">MKALNINKPDASNISESAISIMDKSDNSNSQDEDELTDKLDANLEEYNNE</sequence>
<evidence type="ECO:0000313" key="2">
    <source>
        <dbReference type="EMBL" id="CAG8790859.1"/>
    </source>
</evidence>
<evidence type="ECO:0000256" key="1">
    <source>
        <dbReference type="SAM" id="MobiDB-lite"/>
    </source>
</evidence>
<dbReference type="Proteomes" id="UP000789405">
    <property type="component" value="Unassembled WGS sequence"/>
</dbReference>